<name>T1B1T3_9ZZZZ</name>
<dbReference type="InterPro" id="IPR036909">
    <property type="entry name" value="Cyt_c-like_dom_sf"/>
</dbReference>
<dbReference type="InterPro" id="IPR002323">
    <property type="entry name" value="Cyt_CIE"/>
</dbReference>
<keyword evidence="6" id="KW-1133">Transmembrane helix</keyword>
<gene>
    <name evidence="8" type="ORF">B1A_14439</name>
</gene>
<evidence type="ECO:0000259" key="7">
    <source>
        <dbReference type="PROSITE" id="PS51007"/>
    </source>
</evidence>
<keyword evidence="2" id="KW-0349">Heme</keyword>
<keyword evidence="6" id="KW-0472">Membrane</keyword>
<dbReference type="GO" id="GO:0020037">
    <property type="term" value="F:heme binding"/>
    <property type="evidence" value="ECO:0007669"/>
    <property type="project" value="InterPro"/>
</dbReference>
<evidence type="ECO:0000256" key="1">
    <source>
        <dbReference type="ARBA" id="ARBA00022448"/>
    </source>
</evidence>
<feature type="domain" description="Cytochrome c" evidence="7">
    <location>
        <begin position="87"/>
        <end position="164"/>
    </location>
</feature>
<evidence type="ECO:0000256" key="3">
    <source>
        <dbReference type="ARBA" id="ARBA00022723"/>
    </source>
</evidence>
<organism evidence="8">
    <name type="scientific">mine drainage metagenome</name>
    <dbReference type="NCBI Taxonomy" id="410659"/>
    <lineage>
        <taxon>unclassified sequences</taxon>
        <taxon>metagenomes</taxon>
        <taxon>ecological metagenomes</taxon>
    </lineage>
</organism>
<keyword evidence="1" id="KW-0813">Transport</keyword>
<dbReference type="GO" id="GO:0005506">
    <property type="term" value="F:iron ion binding"/>
    <property type="evidence" value="ECO:0007669"/>
    <property type="project" value="InterPro"/>
</dbReference>
<dbReference type="InterPro" id="IPR009056">
    <property type="entry name" value="Cyt_c-like_dom"/>
</dbReference>
<sequence>MSKQDSHFITVFSLVIGTLATVAIVIFVIARYVGAHTQEREVLSETEYIHQVRRNVAPFEEEAVAGQSNADLAIAPAAGAANGGGLSMPTTGKQLFEQTCSACHGPGIAGAPKAGDKAAWAPHLAKGLATLYDHALHGFHGSTGVMPAKGGRPNLPDAVVERAV</sequence>
<dbReference type="SUPFAM" id="SSF46626">
    <property type="entry name" value="Cytochrome c"/>
    <property type="match status" value="1"/>
</dbReference>
<accession>T1B1T3</accession>
<dbReference type="AlphaFoldDB" id="T1B1T3"/>
<keyword evidence="5" id="KW-0408">Iron</keyword>
<dbReference type="PANTHER" id="PTHR40942:SF4">
    <property type="entry name" value="CYTOCHROME C5"/>
    <property type="match status" value="1"/>
</dbReference>
<keyword evidence="4" id="KW-0249">Electron transport</keyword>
<protein>
    <submittedName>
        <fullName evidence="8">Cytochrome c, class I</fullName>
    </submittedName>
</protein>
<dbReference type="PROSITE" id="PS51007">
    <property type="entry name" value="CYTC"/>
    <property type="match status" value="1"/>
</dbReference>
<feature type="non-terminal residue" evidence="8">
    <location>
        <position position="164"/>
    </location>
</feature>
<keyword evidence="6" id="KW-0812">Transmembrane</keyword>
<feature type="transmembrane region" description="Helical" evidence="6">
    <location>
        <begin position="6"/>
        <end position="30"/>
    </location>
</feature>
<evidence type="ECO:0000256" key="5">
    <source>
        <dbReference type="ARBA" id="ARBA00023004"/>
    </source>
</evidence>
<dbReference type="Gene3D" id="1.10.760.10">
    <property type="entry name" value="Cytochrome c-like domain"/>
    <property type="match status" value="1"/>
</dbReference>
<reference evidence="8" key="1">
    <citation type="submission" date="2013-08" db="EMBL/GenBank/DDBJ databases">
        <authorList>
            <person name="Mendez C."/>
            <person name="Richter M."/>
            <person name="Ferrer M."/>
            <person name="Sanchez J."/>
        </authorList>
    </citation>
    <scope>NUCLEOTIDE SEQUENCE</scope>
</reference>
<dbReference type="PRINTS" id="PR00607">
    <property type="entry name" value="CYTCHROMECIE"/>
</dbReference>
<dbReference type="PANTHER" id="PTHR40942">
    <property type="match status" value="1"/>
</dbReference>
<dbReference type="Pfam" id="PF13442">
    <property type="entry name" value="Cytochrome_CBB3"/>
    <property type="match status" value="1"/>
</dbReference>
<comment type="caution">
    <text evidence="8">The sequence shown here is derived from an EMBL/GenBank/DDBJ whole genome shotgun (WGS) entry which is preliminary data.</text>
</comment>
<proteinExistence type="predicted"/>
<evidence type="ECO:0000256" key="2">
    <source>
        <dbReference type="ARBA" id="ARBA00022617"/>
    </source>
</evidence>
<keyword evidence="3" id="KW-0479">Metal-binding</keyword>
<dbReference type="EMBL" id="AUZX01010593">
    <property type="protein sequence ID" value="EQD46844.1"/>
    <property type="molecule type" value="Genomic_DNA"/>
</dbReference>
<reference evidence="8" key="2">
    <citation type="journal article" date="2014" name="ISME J.">
        <title>Microbial stratification in low pH oxic and suboxic macroscopic growths along an acid mine drainage.</title>
        <authorList>
            <person name="Mendez-Garcia C."/>
            <person name="Mesa V."/>
            <person name="Sprenger R.R."/>
            <person name="Richter M."/>
            <person name="Diez M.S."/>
            <person name="Solano J."/>
            <person name="Bargiela R."/>
            <person name="Golyshina O.V."/>
            <person name="Manteca A."/>
            <person name="Ramos J.L."/>
            <person name="Gallego J.R."/>
            <person name="Llorente I."/>
            <person name="Martins Dos Santos V.A."/>
            <person name="Jensen O.N."/>
            <person name="Pelaez A.I."/>
            <person name="Sanchez J."/>
            <person name="Ferrer M."/>
        </authorList>
    </citation>
    <scope>NUCLEOTIDE SEQUENCE</scope>
</reference>
<evidence type="ECO:0000313" key="8">
    <source>
        <dbReference type="EMBL" id="EQD46844.1"/>
    </source>
</evidence>
<evidence type="ECO:0000256" key="4">
    <source>
        <dbReference type="ARBA" id="ARBA00022982"/>
    </source>
</evidence>
<dbReference type="GO" id="GO:0009055">
    <property type="term" value="F:electron transfer activity"/>
    <property type="evidence" value="ECO:0007669"/>
    <property type="project" value="InterPro"/>
</dbReference>
<evidence type="ECO:0000256" key="6">
    <source>
        <dbReference type="SAM" id="Phobius"/>
    </source>
</evidence>